<comment type="caution">
    <text evidence="1">The sequence shown here is derived from an EMBL/GenBank/DDBJ whole genome shotgun (WGS) entry which is preliminary data.</text>
</comment>
<reference evidence="1" key="1">
    <citation type="journal article" date="2019" name="Sci. Rep.">
        <title>Draft genome of Tanacetum cinerariifolium, the natural source of mosquito coil.</title>
        <authorList>
            <person name="Yamashiro T."/>
            <person name="Shiraishi A."/>
            <person name="Satake H."/>
            <person name="Nakayama K."/>
        </authorList>
    </citation>
    <scope>NUCLEOTIDE SEQUENCE</scope>
</reference>
<dbReference type="EMBL" id="BKCJ011060275">
    <property type="protein sequence ID" value="GFC77272.1"/>
    <property type="molecule type" value="Genomic_DNA"/>
</dbReference>
<gene>
    <name evidence="1" type="ORF">Tci_849242</name>
</gene>
<evidence type="ECO:0000313" key="1">
    <source>
        <dbReference type="EMBL" id="GFC77272.1"/>
    </source>
</evidence>
<accession>A0A699R0D1</accession>
<dbReference type="AlphaFoldDB" id="A0A699R0D1"/>
<proteinExistence type="predicted"/>
<name>A0A699R0D1_TANCI</name>
<sequence>MSSLFAHAHNMVAILAKSDVAEGFEQIIDFLSGSYIHYALTVNPHIYISCIKQFWNTASVKRSDDVTRLQALVDRKKIVISEDVIHEILQLDDAEGVDCLPNEEIFTGLAQMGYEKPSTKLTFYKAFFSSQWK</sequence>
<protein>
    <recommendedName>
        <fullName evidence="2">Xylulose kinase-1</fullName>
    </recommendedName>
</protein>
<evidence type="ECO:0008006" key="2">
    <source>
        <dbReference type="Google" id="ProtNLM"/>
    </source>
</evidence>
<feature type="non-terminal residue" evidence="1">
    <location>
        <position position="133"/>
    </location>
</feature>
<organism evidence="1">
    <name type="scientific">Tanacetum cinerariifolium</name>
    <name type="common">Dalmatian daisy</name>
    <name type="synonym">Chrysanthemum cinerariifolium</name>
    <dbReference type="NCBI Taxonomy" id="118510"/>
    <lineage>
        <taxon>Eukaryota</taxon>
        <taxon>Viridiplantae</taxon>
        <taxon>Streptophyta</taxon>
        <taxon>Embryophyta</taxon>
        <taxon>Tracheophyta</taxon>
        <taxon>Spermatophyta</taxon>
        <taxon>Magnoliopsida</taxon>
        <taxon>eudicotyledons</taxon>
        <taxon>Gunneridae</taxon>
        <taxon>Pentapetalae</taxon>
        <taxon>asterids</taxon>
        <taxon>campanulids</taxon>
        <taxon>Asterales</taxon>
        <taxon>Asteraceae</taxon>
        <taxon>Asteroideae</taxon>
        <taxon>Anthemideae</taxon>
        <taxon>Anthemidinae</taxon>
        <taxon>Tanacetum</taxon>
    </lineage>
</organism>